<dbReference type="PANTHER" id="PTHR13812">
    <property type="entry name" value="KETIMINE REDUCTASE MU-CRYSTALLIN"/>
    <property type="match status" value="1"/>
</dbReference>
<dbReference type="Gene3D" id="3.30.1780.10">
    <property type="entry name" value="ornithine cyclodeaminase, domain 1"/>
    <property type="match status" value="1"/>
</dbReference>
<dbReference type="NCBIfam" id="NF005762">
    <property type="entry name" value="PRK07589.1"/>
    <property type="match status" value="1"/>
</dbReference>
<evidence type="ECO:0000313" key="1">
    <source>
        <dbReference type="EMBL" id="VAW57528.1"/>
    </source>
</evidence>
<dbReference type="InterPro" id="IPR036291">
    <property type="entry name" value="NAD(P)-bd_dom_sf"/>
</dbReference>
<gene>
    <name evidence="1" type="ORF">MNBD_GAMMA07-1151</name>
</gene>
<protein>
    <submittedName>
        <fullName evidence="1">Ornithine cyclodeaminase</fullName>
        <ecNumber evidence="1">4.3.1.12</ecNumber>
    </submittedName>
</protein>
<dbReference type="PANTHER" id="PTHR13812:SF19">
    <property type="entry name" value="KETIMINE REDUCTASE MU-CRYSTALLIN"/>
    <property type="match status" value="1"/>
</dbReference>
<dbReference type="Gene3D" id="3.40.50.720">
    <property type="entry name" value="NAD(P)-binding Rossmann-like Domain"/>
    <property type="match status" value="1"/>
</dbReference>
<dbReference type="InterPro" id="IPR003462">
    <property type="entry name" value="ODC_Mu_crystall"/>
</dbReference>
<keyword evidence="1" id="KW-0456">Lyase</keyword>
<dbReference type="Pfam" id="PF02423">
    <property type="entry name" value="OCD_Mu_crystall"/>
    <property type="match status" value="1"/>
</dbReference>
<proteinExistence type="predicted"/>
<dbReference type="GO" id="GO:0008473">
    <property type="term" value="F:ornithine cyclodeaminase activity"/>
    <property type="evidence" value="ECO:0007669"/>
    <property type="project" value="UniProtKB-EC"/>
</dbReference>
<reference evidence="1" key="1">
    <citation type="submission" date="2018-06" db="EMBL/GenBank/DDBJ databases">
        <authorList>
            <person name="Zhirakovskaya E."/>
        </authorList>
    </citation>
    <scope>NUCLEOTIDE SEQUENCE</scope>
</reference>
<dbReference type="EC" id="4.3.1.12" evidence="1"/>
<dbReference type="SUPFAM" id="SSF51735">
    <property type="entry name" value="NAD(P)-binding Rossmann-fold domains"/>
    <property type="match status" value="1"/>
</dbReference>
<dbReference type="EMBL" id="UOFF01000411">
    <property type="protein sequence ID" value="VAW57528.1"/>
    <property type="molecule type" value="Genomic_DNA"/>
</dbReference>
<dbReference type="InterPro" id="IPR023401">
    <property type="entry name" value="ODC_N"/>
</dbReference>
<sequence length="337" mass="37406">MQLLDISAIKKIIHTIGLNSFYNRLVSQLECDFKRWHDFYKSPRHAIHYNHGVIELMPCSDDELYAFKYVNGHPNNTSQGKLSVVGIGLLADVKTGYPLMMSEMTLLTAIRTAAVGALGAKYLAKKNSIHLAIIGCGAQSEFQATAMKSVHPIDKITIFDIDEYAMEKFSTNLSTQFKQIEQCDSVIDAVLHADIIITVTAANLNATLFTENHISPGTHIHAMGGDGPDKTELGASLLKQSKLIVEFSPQSLVEGEVQQLDASHIHAELWQIINGEKTARENNHEITIFDSVGFAMEDYSILKLIYEISQELRIGSHIDLIPNLKDPKNLFGLLKSD</sequence>
<accession>A0A3B0WNH4</accession>
<dbReference type="AlphaFoldDB" id="A0A3B0WNH4"/>
<organism evidence="1">
    <name type="scientific">hydrothermal vent metagenome</name>
    <dbReference type="NCBI Taxonomy" id="652676"/>
    <lineage>
        <taxon>unclassified sequences</taxon>
        <taxon>metagenomes</taxon>
        <taxon>ecological metagenomes</taxon>
    </lineage>
</organism>
<name>A0A3B0WNH4_9ZZZZ</name>